<comment type="caution">
    <text evidence="7">The sequence shown here is derived from an EMBL/GenBank/DDBJ whole genome shotgun (WGS) entry which is preliminary data.</text>
</comment>
<organism evidence="7 8">
    <name type="scientific">Blastocystis sp. subtype 1 (strain ATCC 50177 / NandII)</name>
    <dbReference type="NCBI Taxonomy" id="478820"/>
    <lineage>
        <taxon>Eukaryota</taxon>
        <taxon>Sar</taxon>
        <taxon>Stramenopiles</taxon>
        <taxon>Bigyra</taxon>
        <taxon>Opalozoa</taxon>
        <taxon>Opalinata</taxon>
        <taxon>Blastocystidae</taxon>
        <taxon>Blastocystis</taxon>
    </lineage>
</organism>
<evidence type="ECO:0000256" key="3">
    <source>
        <dbReference type="ARBA" id="ARBA00023235"/>
    </source>
</evidence>
<comment type="similarity">
    <text evidence="1 5">Belongs to the tRNA pseudouridine synthase TruA family.</text>
</comment>
<dbReference type="Proteomes" id="UP000078348">
    <property type="component" value="Unassembled WGS sequence"/>
</dbReference>
<dbReference type="AlphaFoldDB" id="A0A196SHK2"/>
<dbReference type="InterPro" id="IPR020103">
    <property type="entry name" value="PsdUridine_synth_cat_dom_sf"/>
</dbReference>
<comment type="catalytic activity">
    <reaction evidence="5">
        <text>uridine(38/39/40) in tRNA = pseudouridine(38/39/40) in tRNA</text>
        <dbReference type="Rhea" id="RHEA:22376"/>
        <dbReference type="Rhea" id="RHEA-COMP:10085"/>
        <dbReference type="Rhea" id="RHEA-COMP:10087"/>
        <dbReference type="ChEBI" id="CHEBI:65314"/>
        <dbReference type="ChEBI" id="CHEBI:65315"/>
        <dbReference type="EC" id="5.4.99.12"/>
    </reaction>
</comment>
<dbReference type="Gene3D" id="3.30.70.660">
    <property type="entry name" value="Pseudouridine synthase I, catalytic domain, C-terminal subdomain"/>
    <property type="match status" value="1"/>
</dbReference>
<protein>
    <recommendedName>
        <fullName evidence="5">tRNA pseudouridine synthase</fullName>
        <ecNumber evidence="5">5.4.99.12</ecNumber>
    </recommendedName>
</protein>
<evidence type="ECO:0000313" key="8">
    <source>
        <dbReference type="Proteomes" id="UP000078348"/>
    </source>
</evidence>
<accession>A0A196SHK2</accession>
<dbReference type="InterPro" id="IPR020097">
    <property type="entry name" value="PsdUridine_synth_TruA_a/b_dom"/>
</dbReference>
<evidence type="ECO:0000256" key="4">
    <source>
        <dbReference type="ARBA" id="ARBA00036943"/>
    </source>
</evidence>
<dbReference type="GO" id="GO:0003723">
    <property type="term" value="F:RNA binding"/>
    <property type="evidence" value="ECO:0007669"/>
    <property type="project" value="InterPro"/>
</dbReference>
<dbReference type="GO" id="GO:0031119">
    <property type="term" value="P:tRNA pseudouridine synthesis"/>
    <property type="evidence" value="ECO:0007669"/>
    <property type="project" value="UniProtKB-ARBA"/>
</dbReference>
<sequence length="366" mass="42084">MIPLLRCIQRRDLSTALARVRRKHKAAIVIGFYGGNYSGMQTNDLKSSIEDKLIGVLYELGKIGFSNVSRPAKFDWERCSRTDKGVSAVKIVVSGKFLDYDDEFLPSFRNLRAVEMLNARLPRDIRVFSYTRVSNGFNPHLNSYSRIYSYYLPLSTLSHVGICIDTKQLESSLRLFQGTHYMKNYTGSIRHRNKNLRQFYLRTIYSIHTTPITLNNQSLLRIQLKGNSFLYHQIRKMVGAAVAVACGSWSRAYLAASFDAESVQVPLAPSTPLVLDSVAFRADKNVFLNKQELAATVLSGRKRRNLNPNRTYDHILLLDDQENREAETFFRQFTLPRIMEDIEKDVDGIDRFYKSLHLGLRYDVMK</sequence>
<name>A0A196SHK2_BLAHN</name>
<dbReference type="GO" id="GO:1990481">
    <property type="term" value="P:mRNA pseudouridine synthesis"/>
    <property type="evidence" value="ECO:0007669"/>
    <property type="project" value="TreeGrafter"/>
</dbReference>
<dbReference type="OrthoDB" id="10256309at2759"/>
<proteinExistence type="inferred from homology"/>
<dbReference type="FunFam" id="3.30.70.580:FF:000002">
    <property type="entry name" value="tRNA pseudouridine synthase"/>
    <property type="match status" value="1"/>
</dbReference>
<evidence type="ECO:0000313" key="7">
    <source>
        <dbReference type="EMBL" id="OAO15444.1"/>
    </source>
</evidence>
<evidence type="ECO:0000259" key="6">
    <source>
        <dbReference type="Pfam" id="PF01416"/>
    </source>
</evidence>
<keyword evidence="3 5" id="KW-0413">Isomerase</keyword>
<dbReference type="PANTHER" id="PTHR11142:SF4">
    <property type="entry name" value="PSEUDOURIDYLATE SYNTHASE 1 HOMOLOG"/>
    <property type="match status" value="1"/>
</dbReference>
<feature type="domain" description="Pseudouridine synthase I TruA alpha/beta" evidence="6">
    <location>
        <begin position="174"/>
        <end position="280"/>
    </location>
</feature>
<dbReference type="InterPro" id="IPR001406">
    <property type="entry name" value="PsdUridine_synth_TruA"/>
</dbReference>
<dbReference type="EC" id="5.4.99.12" evidence="5"/>
<dbReference type="GO" id="GO:0160147">
    <property type="term" value="F:tRNA pseudouridine(38-40) synthase activity"/>
    <property type="evidence" value="ECO:0007669"/>
    <property type="project" value="UniProtKB-EC"/>
</dbReference>
<dbReference type="EMBL" id="LXWW01000139">
    <property type="protein sequence ID" value="OAO15444.1"/>
    <property type="molecule type" value="Genomic_DNA"/>
</dbReference>
<dbReference type="InterPro" id="IPR020094">
    <property type="entry name" value="TruA/RsuA/RluB/E/F_N"/>
</dbReference>
<evidence type="ECO:0000256" key="5">
    <source>
        <dbReference type="RuleBase" id="RU003792"/>
    </source>
</evidence>
<dbReference type="Pfam" id="PF01416">
    <property type="entry name" value="PseudoU_synth_1"/>
    <property type="match status" value="1"/>
</dbReference>
<dbReference type="InterPro" id="IPR020095">
    <property type="entry name" value="PsdUridine_synth_TruA_C"/>
</dbReference>
<evidence type="ECO:0000256" key="1">
    <source>
        <dbReference type="ARBA" id="ARBA00009375"/>
    </source>
</evidence>
<dbReference type="STRING" id="478820.A0A196SHK2"/>
<dbReference type="PANTHER" id="PTHR11142">
    <property type="entry name" value="PSEUDOURIDYLATE SYNTHASE"/>
    <property type="match status" value="1"/>
</dbReference>
<comment type="catalytic activity">
    <reaction evidence="4">
        <text>a uridine in tRNA = a pseudouridine in tRNA</text>
        <dbReference type="Rhea" id="RHEA:54572"/>
        <dbReference type="Rhea" id="RHEA-COMP:13339"/>
        <dbReference type="Rhea" id="RHEA-COMP:13934"/>
        <dbReference type="ChEBI" id="CHEBI:65314"/>
        <dbReference type="ChEBI" id="CHEBI:65315"/>
    </reaction>
</comment>
<keyword evidence="8" id="KW-1185">Reference proteome</keyword>
<dbReference type="GO" id="GO:0005634">
    <property type="term" value="C:nucleus"/>
    <property type="evidence" value="ECO:0007669"/>
    <property type="project" value="TreeGrafter"/>
</dbReference>
<dbReference type="Gene3D" id="3.30.70.580">
    <property type="entry name" value="Pseudouridine synthase I, catalytic domain, N-terminal subdomain"/>
    <property type="match status" value="1"/>
</dbReference>
<keyword evidence="2 5" id="KW-0819">tRNA processing</keyword>
<reference evidence="7 8" key="1">
    <citation type="submission" date="2016-05" db="EMBL/GenBank/DDBJ databases">
        <title>Nuclear genome of Blastocystis sp. subtype 1 NandII.</title>
        <authorList>
            <person name="Gentekaki E."/>
            <person name="Curtis B."/>
            <person name="Stairs C."/>
            <person name="Eme L."/>
            <person name="Herman E."/>
            <person name="Klimes V."/>
            <person name="Arias M.C."/>
            <person name="Elias M."/>
            <person name="Hilliou F."/>
            <person name="Klute M."/>
            <person name="Malik S.-B."/>
            <person name="Pightling A."/>
            <person name="Rachubinski R."/>
            <person name="Salas D."/>
            <person name="Schlacht A."/>
            <person name="Suga H."/>
            <person name="Archibald J."/>
            <person name="Ball S.G."/>
            <person name="Clark G."/>
            <person name="Dacks J."/>
            <person name="Van Der Giezen M."/>
            <person name="Tsaousis A."/>
            <person name="Roger A."/>
        </authorList>
    </citation>
    <scope>NUCLEOTIDE SEQUENCE [LARGE SCALE GENOMIC DNA]</scope>
    <source>
        <strain evidence="8">ATCC 50177 / NandII</strain>
    </source>
</reference>
<dbReference type="SUPFAM" id="SSF55120">
    <property type="entry name" value="Pseudouridine synthase"/>
    <property type="match status" value="1"/>
</dbReference>
<gene>
    <name evidence="7" type="ORF">AV274_2783</name>
</gene>
<evidence type="ECO:0000256" key="2">
    <source>
        <dbReference type="ARBA" id="ARBA00022694"/>
    </source>
</evidence>